<dbReference type="Proteomes" id="UP001177021">
    <property type="component" value="Unassembled WGS sequence"/>
</dbReference>
<comment type="caution">
    <text evidence="1">The sequence shown here is derived from an EMBL/GenBank/DDBJ whole genome shotgun (WGS) entry which is preliminary data.</text>
</comment>
<proteinExistence type="predicted"/>
<evidence type="ECO:0000313" key="1">
    <source>
        <dbReference type="EMBL" id="CAJ2658849.1"/>
    </source>
</evidence>
<organism evidence="1 2">
    <name type="scientific">Trifolium pratense</name>
    <name type="common">Red clover</name>
    <dbReference type="NCBI Taxonomy" id="57577"/>
    <lineage>
        <taxon>Eukaryota</taxon>
        <taxon>Viridiplantae</taxon>
        <taxon>Streptophyta</taxon>
        <taxon>Embryophyta</taxon>
        <taxon>Tracheophyta</taxon>
        <taxon>Spermatophyta</taxon>
        <taxon>Magnoliopsida</taxon>
        <taxon>eudicotyledons</taxon>
        <taxon>Gunneridae</taxon>
        <taxon>Pentapetalae</taxon>
        <taxon>rosids</taxon>
        <taxon>fabids</taxon>
        <taxon>Fabales</taxon>
        <taxon>Fabaceae</taxon>
        <taxon>Papilionoideae</taxon>
        <taxon>50 kb inversion clade</taxon>
        <taxon>NPAAA clade</taxon>
        <taxon>Hologalegina</taxon>
        <taxon>IRL clade</taxon>
        <taxon>Trifolieae</taxon>
        <taxon>Trifolium</taxon>
    </lineage>
</organism>
<sequence>MESCDATEIFTSARKIPKHIFLFPLTALILVLLLPILIHFNQTSSKLLHTTTVVETCNNLFSGKWIPYLEQPYYNQTCPFITEKQNCLIHGRPDSDFLKWRWKPDDCELPLFDAKLFFKIVKGKSMAFVGDSIGRNQMESLLCLLNSVARPEDITTKYVSNEEGLTYYKWWYFADYNFTISMLWSPFLVKSSKSYIYNTSNFYNPESLYLDEPDTAWTSRIENYDYVIFSGGQWFFRPFTFYENGTVVGCQKCNNSIELNFYGYKKAYRTAFKTIMNLERFKGLAFLVTHSPNHFENGEWNKGGGCNRTQPFSNEQKWDVHPYGLEIIHQIQLDELSAAKTDAGEKGSRFGLIDITDAMLMRPDGHPNRFGHASNKNSSINDCVHWCMPGPVDTINEIFLYMMMRMKL</sequence>
<keyword evidence="2" id="KW-1185">Reference proteome</keyword>
<name>A0ACB0KNS5_TRIPR</name>
<reference evidence="1" key="1">
    <citation type="submission" date="2023-10" db="EMBL/GenBank/DDBJ databases">
        <authorList>
            <person name="Rodriguez Cubillos JULIANA M."/>
            <person name="De Vega J."/>
        </authorList>
    </citation>
    <scope>NUCLEOTIDE SEQUENCE</scope>
</reference>
<evidence type="ECO:0000313" key="2">
    <source>
        <dbReference type="Proteomes" id="UP001177021"/>
    </source>
</evidence>
<dbReference type="EMBL" id="CASHSV030000311">
    <property type="protein sequence ID" value="CAJ2658849.1"/>
    <property type="molecule type" value="Genomic_DNA"/>
</dbReference>
<accession>A0ACB0KNS5</accession>
<protein>
    <submittedName>
        <fullName evidence="1">Uncharacterized protein</fullName>
    </submittedName>
</protein>
<gene>
    <name evidence="1" type="ORF">MILVUS5_LOCUS25156</name>
</gene>